<accession>A0ABR2WID6</accession>
<organism evidence="2 3">
    <name type="scientific">Basidiobolus ranarum</name>
    <dbReference type="NCBI Taxonomy" id="34480"/>
    <lineage>
        <taxon>Eukaryota</taxon>
        <taxon>Fungi</taxon>
        <taxon>Fungi incertae sedis</taxon>
        <taxon>Zoopagomycota</taxon>
        <taxon>Entomophthoromycotina</taxon>
        <taxon>Basidiobolomycetes</taxon>
        <taxon>Basidiobolales</taxon>
        <taxon>Basidiobolaceae</taxon>
        <taxon>Basidiobolus</taxon>
    </lineage>
</organism>
<evidence type="ECO:0000313" key="3">
    <source>
        <dbReference type="Proteomes" id="UP001479436"/>
    </source>
</evidence>
<reference evidence="2 3" key="1">
    <citation type="submission" date="2023-04" db="EMBL/GenBank/DDBJ databases">
        <title>Genome of Basidiobolus ranarum AG-B5.</title>
        <authorList>
            <person name="Stajich J.E."/>
            <person name="Carter-House D."/>
            <person name="Gryganskyi A."/>
        </authorList>
    </citation>
    <scope>NUCLEOTIDE SEQUENCE [LARGE SCALE GENOMIC DNA]</scope>
    <source>
        <strain evidence="2 3">AG-B5</strain>
    </source>
</reference>
<evidence type="ECO:0000256" key="1">
    <source>
        <dbReference type="SAM" id="MobiDB-lite"/>
    </source>
</evidence>
<dbReference type="Proteomes" id="UP001479436">
    <property type="component" value="Unassembled WGS sequence"/>
</dbReference>
<feature type="compositionally biased region" description="Polar residues" evidence="1">
    <location>
        <begin position="56"/>
        <end position="65"/>
    </location>
</feature>
<comment type="caution">
    <text evidence="2">The sequence shown here is derived from an EMBL/GenBank/DDBJ whole genome shotgun (WGS) entry which is preliminary data.</text>
</comment>
<feature type="region of interest" description="Disordered" evidence="1">
    <location>
        <begin position="50"/>
        <end position="79"/>
    </location>
</feature>
<name>A0ABR2WID6_9FUNG</name>
<sequence length="164" mass="17394">MQSSSSEQFPTPHLLLSSGLNSEVHGQLPFSRDSKEGILGGGYVMGDNNGGMNTGYGETNPSHSFENSDEYSRGGRGQRFAPMATINQAQEMNYSNFGQDSMFAQRGAEGGFQPGMPGNMSGTSPPTNAVGAMSMMNNPALGNTFSSQEAFMMGTGQPGEYQQH</sequence>
<protein>
    <submittedName>
        <fullName evidence="2">Uncharacterized protein</fullName>
    </submittedName>
</protein>
<keyword evidence="3" id="KW-1185">Reference proteome</keyword>
<proteinExistence type="predicted"/>
<evidence type="ECO:0000313" key="2">
    <source>
        <dbReference type="EMBL" id="KAK9761268.1"/>
    </source>
</evidence>
<dbReference type="EMBL" id="JASJQH010001467">
    <property type="protein sequence ID" value="KAK9761268.1"/>
    <property type="molecule type" value="Genomic_DNA"/>
</dbReference>
<gene>
    <name evidence="2" type="ORF">K7432_013948</name>
</gene>